<organism evidence="1 2">
    <name type="scientific">Dufourea novaeangliae</name>
    <name type="common">Sweat bee</name>
    <dbReference type="NCBI Taxonomy" id="178035"/>
    <lineage>
        <taxon>Eukaryota</taxon>
        <taxon>Metazoa</taxon>
        <taxon>Ecdysozoa</taxon>
        <taxon>Arthropoda</taxon>
        <taxon>Hexapoda</taxon>
        <taxon>Insecta</taxon>
        <taxon>Pterygota</taxon>
        <taxon>Neoptera</taxon>
        <taxon>Endopterygota</taxon>
        <taxon>Hymenoptera</taxon>
        <taxon>Apocrita</taxon>
        <taxon>Aculeata</taxon>
        <taxon>Apoidea</taxon>
        <taxon>Anthophila</taxon>
        <taxon>Halictidae</taxon>
        <taxon>Rophitinae</taxon>
        <taxon>Dufourea</taxon>
    </lineage>
</organism>
<feature type="non-terminal residue" evidence="1">
    <location>
        <position position="1"/>
    </location>
</feature>
<protein>
    <recommendedName>
        <fullName evidence="3">VWFC domain-containing protein</fullName>
    </recommendedName>
</protein>
<dbReference type="AlphaFoldDB" id="A0A154NYX0"/>
<reference evidence="1 2" key="1">
    <citation type="submission" date="2015-07" db="EMBL/GenBank/DDBJ databases">
        <title>The genome of Dufourea novaeangliae.</title>
        <authorList>
            <person name="Pan H."/>
            <person name="Kapheim K."/>
        </authorList>
    </citation>
    <scope>NUCLEOTIDE SEQUENCE [LARGE SCALE GENOMIC DNA]</scope>
    <source>
        <strain evidence="1">0120121106</strain>
        <tissue evidence="1">Whole body</tissue>
    </source>
</reference>
<evidence type="ECO:0000313" key="2">
    <source>
        <dbReference type="Proteomes" id="UP000076502"/>
    </source>
</evidence>
<evidence type="ECO:0008006" key="3">
    <source>
        <dbReference type="Google" id="ProtNLM"/>
    </source>
</evidence>
<dbReference type="OrthoDB" id="365605at2759"/>
<gene>
    <name evidence="1" type="ORF">WN55_02163</name>
</gene>
<dbReference type="EMBL" id="KQ434777">
    <property type="protein sequence ID" value="KZC04274.1"/>
    <property type="molecule type" value="Genomic_DNA"/>
</dbReference>
<name>A0A154NYX0_DUFNO</name>
<dbReference type="Proteomes" id="UP000076502">
    <property type="component" value="Unassembled WGS sequence"/>
</dbReference>
<dbReference type="Gene3D" id="2.10.70.10">
    <property type="entry name" value="Complement Module, domain 1"/>
    <property type="match status" value="1"/>
</dbReference>
<keyword evidence="2" id="KW-1185">Reference proteome</keyword>
<proteinExistence type="predicted"/>
<evidence type="ECO:0000313" key="1">
    <source>
        <dbReference type="EMBL" id="KZC04274.1"/>
    </source>
</evidence>
<accession>A0A154NYX0</accession>
<sequence>VHFMFKETKDESECPGPLKYYKSLDCTPVYKNPTDRCPESYDCSHLTKLSKDKCYVNGHEYSINETLREEDANPCDIGCRCLKSYSDDVAVFICAIVDCFHGSSKPGCFFRRSPNLCCAGEEVCMEDKERATCEVDGKVYKDGDHFEIKSDPELSCYCMPGYKGENVEPFCKRPNHDYCSPLFRYAANVYNGCAPVYYDTQNPRTSCSAYSRCPNENDTIIRNHDSSKSIDTDESKTCRFGDMIMNIGDELNEGTDYSSNCMKCVCEVPPVPTCQRRPYNEC</sequence>